<gene>
    <name evidence="1" type="ORF">RFULGI_LOCUS19347</name>
</gene>
<comment type="caution">
    <text evidence="1">The sequence shown here is derived from an EMBL/GenBank/DDBJ whole genome shotgun (WGS) entry which is preliminary data.</text>
</comment>
<accession>A0A9N9P981</accession>
<feature type="non-terminal residue" evidence="1">
    <location>
        <position position="44"/>
    </location>
</feature>
<feature type="non-terminal residue" evidence="1">
    <location>
        <position position="1"/>
    </location>
</feature>
<sequence length="44" mass="4848">LSEIFCIAKPNLARNTSSNKPILILLAVLNAGDKDQDKSIWKHA</sequence>
<reference evidence="1" key="1">
    <citation type="submission" date="2021-06" db="EMBL/GenBank/DDBJ databases">
        <authorList>
            <person name="Kallberg Y."/>
            <person name="Tangrot J."/>
            <person name="Rosling A."/>
        </authorList>
    </citation>
    <scope>NUCLEOTIDE SEQUENCE</scope>
    <source>
        <strain evidence="1">IN212</strain>
    </source>
</reference>
<protein>
    <submittedName>
        <fullName evidence="1">9161_t:CDS:1</fullName>
    </submittedName>
</protein>
<dbReference type="EMBL" id="CAJVPZ010094376">
    <property type="protein sequence ID" value="CAG8817464.1"/>
    <property type="molecule type" value="Genomic_DNA"/>
</dbReference>
<evidence type="ECO:0000313" key="1">
    <source>
        <dbReference type="EMBL" id="CAG8817464.1"/>
    </source>
</evidence>
<organism evidence="1 2">
    <name type="scientific">Racocetra fulgida</name>
    <dbReference type="NCBI Taxonomy" id="60492"/>
    <lineage>
        <taxon>Eukaryota</taxon>
        <taxon>Fungi</taxon>
        <taxon>Fungi incertae sedis</taxon>
        <taxon>Mucoromycota</taxon>
        <taxon>Glomeromycotina</taxon>
        <taxon>Glomeromycetes</taxon>
        <taxon>Diversisporales</taxon>
        <taxon>Gigasporaceae</taxon>
        <taxon>Racocetra</taxon>
    </lineage>
</organism>
<dbReference type="Proteomes" id="UP000789396">
    <property type="component" value="Unassembled WGS sequence"/>
</dbReference>
<name>A0A9N9P981_9GLOM</name>
<dbReference type="AlphaFoldDB" id="A0A9N9P981"/>
<evidence type="ECO:0000313" key="2">
    <source>
        <dbReference type="Proteomes" id="UP000789396"/>
    </source>
</evidence>
<proteinExistence type="predicted"/>
<keyword evidence="2" id="KW-1185">Reference proteome</keyword>